<dbReference type="RefSeq" id="WP_057969801.1">
    <property type="nucleotide sequence ID" value="NZ_MLII01000028.1"/>
</dbReference>
<dbReference type="EMBL" id="MLIQ01000011">
    <property type="protein sequence ID" value="OHU60141.1"/>
    <property type="molecule type" value="Genomic_DNA"/>
</dbReference>
<dbReference type="Proteomes" id="UP000180043">
    <property type="component" value="Unassembled WGS sequence"/>
</dbReference>
<proteinExistence type="predicted"/>
<sequence>MTTTETTQTDIERAILALLPADGSLVAWRTIRPKIPGGYWDKSGALTSLHEKYVVTVVKVSGRNYVRIASDFDRAAAAAERARLQAIHPLLGRSNCRDFVMA</sequence>
<gene>
    <name evidence="1" type="ORF">BKG82_06565</name>
</gene>
<protein>
    <submittedName>
        <fullName evidence="1">Uncharacterized protein</fullName>
    </submittedName>
</protein>
<reference evidence="1 2" key="1">
    <citation type="submission" date="2016-10" db="EMBL/GenBank/DDBJ databases">
        <title>Evaluation of Human, Veterinary and Environmental Mycobacterium chelonae Isolates by Core Genome Phylogenomic Analysis, Targeted Gene Comparison, and Anti-microbial Susceptibility Patterns: A Tale of Mistaken Identities.</title>
        <authorList>
            <person name="Fogelson S.B."/>
            <person name="Camus A.C."/>
            <person name="Lorenz W."/>
            <person name="Vasireddy R."/>
            <person name="Vasireddy S."/>
            <person name="Smith T."/>
            <person name="Brown-Elliott B.A."/>
            <person name="Wallace R.J.Jr."/>
            <person name="Hasan N.A."/>
            <person name="Reischl U."/>
            <person name="Sanchez S."/>
        </authorList>
    </citation>
    <scope>NUCLEOTIDE SEQUENCE [LARGE SCALE GENOMIC DNA]</scope>
    <source>
        <strain evidence="1 2">15515</strain>
    </source>
</reference>
<name>A0A1S1LPJ8_MYCCH</name>
<evidence type="ECO:0000313" key="1">
    <source>
        <dbReference type="EMBL" id="OHU60141.1"/>
    </source>
</evidence>
<evidence type="ECO:0000313" key="2">
    <source>
        <dbReference type="Proteomes" id="UP000180043"/>
    </source>
</evidence>
<dbReference type="AlphaFoldDB" id="A0A1S1LPJ8"/>
<accession>A0A1S1LPJ8</accession>
<organism evidence="1 2">
    <name type="scientific">Mycobacteroides chelonae</name>
    <name type="common">Mycobacterium chelonae</name>
    <dbReference type="NCBI Taxonomy" id="1774"/>
    <lineage>
        <taxon>Bacteria</taxon>
        <taxon>Bacillati</taxon>
        <taxon>Actinomycetota</taxon>
        <taxon>Actinomycetes</taxon>
        <taxon>Mycobacteriales</taxon>
        <taxon>Mycobacteriaceae</taxon>
        <taxon>Mycobacteroides</taxon>
    </lineage>
</organism>
<comment type="caution">
    <text evidence="1">The sequence shown here is derived from an EMBL/GenBank/DDBJ whole genome shotgun (WGS) entry which is preliminary data.</text>
</comment>